<dbReference type="EMBL" id="JACAZH010000095">
    <property type="protein sequence ID" value="KAF7326715.1"/>
    <property type="molecule type" value="Genomic_DNA"/>
</dbReference>
<keyword evidence="2" id="KW-1185">Reference proteome</keyword>
<evidence type="ECO:0000313" key="1">
    <source>
        <dbReference type="EMBL" id="KAF7326715.1"/>
    </source>
</evidence>
<reference evidence="1" key="1">
    <citation type="submission" date="2020-05" db="EMBL/GenBank/DDBJ databases">
        <title>Mycena genomes resolve the evolution of fungal bioluminescence.</title>
        <authorList>
            <person name="Tsai I.J."/>
        </authorList>
    </citation>
    <scope>NUCLEOTIDE SEQUENCE</scope>
    <source>
        <strain evidence="1">160909Yilan</strain>
    </source>
</reference>
<organism evidence="1 2">
    <name type="scientific">Mycena sanguinolenta</name>
    <dbReference type="NCBI Taxonomy" id="230812"/>
    <lineage>
        <taxon>Eukaryota</taxon>
        <taxon>Fungi</taxon>
        <taxon>Dikarya</taxon>
        <taxon>Basidiomycota</taxon>
        <taxon>Agaricomycotina</taxon>
        <taxon>Agaricomycetes</taxon>
        <taxon>Agaricomycetidae</taxon>
        <taxon>Agaricales</taxon>
        <taxon>Marasmiineae</taxon>
        <taxon>Mycenaceae</taxon>
        <taxon>Mycena</taxon>
    </lineage>
</organism>
<dbReference type="AlphaFoldDB" id="A0A8H6TZQ0"/>
<dbReference type="OrthoDB" id="2850897at2759"/>
<comment type="caution">
    <text evidence="1">The sequence shown here is derived from an EMBL/GenBank/DDBJ whole genome shotgun (WGS) entry which is preliminary data.</text>
</comment>
<accession>A0A8H6TZQ0</accession>
<name>A0A8H6TZQ0_9AGAR</name>
<sequence length="250" mass="27844">MSASYRKDRALAIAICKAPPNLSREAFENKFTSIVDTLVALPISQKKYLKFDLIFQTELGNEQLKALGFPEAPPSVWLTVECATVADFFEIFEDPAFAQVVQEGKNDLYGNQPTVNAFLADVEIRIDRPASSRTLLVGAMQLTENLSVDEFHHRLGNSADKLVSLPIAQRVIVKYSVWRPNNAIDTHLQAMGFSTPESGAVIMIETEHDTMLEGLMHSETEQYVLDAKRELNIHIGSSFFVGNVVNKISK</sequence>
<proteinExistence type="predicted"/>
<protein>
    <submittedName>
        <fullName evidence="1">Uncharacterized protein</fullName>
    </submittedName>
</protein>
<dbReference type="Proteomes" id="UP000623467">
    <property type="component" value="Unassembled WGS sequence"/>
</dbReference>
<evidence type="ECO:0000313" key="2">
    <source>
        <dbReference type="Proteomes" id="UP000623467"/>
    </source>
</evidence>
<gene>
    <name evidence="1" type="ORF">MSAN_02502400</name>
</gene>